<evidence type="ECO:0000256" key="4">
    <source>
        <dbReference type="ARBA" id="ARBA00023163"/>
    </source>
</evidence>
<gene>
    <name evidence="6" type="ORF">KDX31_04970</name>
</gene>
<evidence type="ECO:0000259" key="5">
    <source>
        <dbReference type="PROSITE" id="PS50931"/>
    </source>
</evidence>
<name>A0ABY5GWK1_9GAMM</name>
<dbReference type="PROSITE" id="PS50931">
    <property type="entry name" value="HTH_LYSR"/>
    <property type="match status" value="1"/>
</dbReference>
<evidence type="ECO:0000256" key="3">
    <source>
        <dbReference type="ARBA" id="ARBA00023125"/>
    </source>
</evidence>
<dbReference type="Pfam" id="PF03466">
    <property type="entry name" value="LysR_substrate"/>
    <property type="match status" value="1"/>
</dbReference>
<dbReference type="InterPro" id="IPR005119">
    <property type="entry name" value="LysR_subst-bd"/>
</dbReference>
<feature type="domain" description="HTH lysR-type" evidence="5">
    <location>
        <begin position="7"/>
        <end position="64"/>
    </location>
</feature>
<accession>A0ABY5GWK1</accession>
<dbReference type="InterPro" id="IPR000847">
    <property type="entry name" value="LysR_HTH_N"/>
</dbReference>
<evidence type="ECO:0000313" key="6">
    <source>
        <dbReference type="EMBL" id="UTW04362.1"/>
    </source>
</evidence>
<dbReference type="PANTHER" id="PTHR30118">
    <property type="entry name" value="HTH-TYPE TRANSCRIPTIONAL REGULATOR LEUO-RELATED"/>
    <property type="match status" value="1"/>
</dbReference>
<dbReference type="InterPro" id="IPR036390">
    <property type="entry name" value="WH_DNA-bd_sf"/>
</dbReference>
<keyword evidence="2" id="KW-0805">Transcription regulation</keyword>
<evidence type="ECO:0000313" key="7">
    <source>
        <dbReference type="Proteomes" id="UP001059950"/>
    </source>
</evidence>
<reference evidence="6" key="1">
    <citation type="submission" date="2021-04" db="EMBL/GenBank/DDBJ databases">
        <title>Oceanospirillales bacteria with DddD are important DMSP degraders in coastal seawater.</title>
        <authorList>
            <person name="Liu J."/>
        </authorList>
    </citation>
    <scope>NUCLEOTIDE SEQUENCE</scope>
    <source>
        <strain evidence="6">GY6</strain>
    </source>
</reference>
<keyword evidence="3" id="KW-0238">DNA-binding</keyword>
<keyword evidence="4" id="KW-0804">Transcription</keyword>
<dbReference type="SUPFAM" id="SSF46785">
    <property type="entry name" value="Winged helix' DNA-binding domain"/>
    <property type="match status" value="1"/>
</dbReference>
<dbReference type="InterPro" id="IPR050389">
    <property type="entry name" value="LysR-type_TF"/>
</dbReference>
<dbReference type="InterPro" id="IPR036388">
    <property type="entry name" value="WH-like_DNA-bd_sf"/>
</dbReference>
<dbReference type="PRINTS" id="PR00039">
    <property type="entry name" value="HTHLYSR"/>
</dbReference>
<proteinExistence type="inferred from homology"/>
<comment type="similarity">
    <text evidence="1">Belongs to the LysR transcriptional regulatory family.</text>
</comment>
<protein>
    <submittedName>
        <fullName evidence="6">LysR family transcriptional regulator</fullName>
    </submittedName>
</protein>
<evidence type="ECO:0000256" key="1">
    <source>
        <dbReference type="ARBA" id="ARBA00009437"/>
    </source>
</evidence>
<keyword evidence="7" id="KW-1185">Reference proteome</keyword>
<dbReference type="Proteomes" id="UP001059950">
    <property type="component" value="Chromosome"/>
</dbReference>
<dbReference type="CDD" id="cd08417">
    <property type="entry name" value="PBP2_Nitroaromatics_like"/>
    <property type="match status" value="1"/>
</dbReference>
<dbReference type="Pfam" id="PF00126">
    <property type="entry name" value="HTH_1"/>
    <property type="match status" value="1"/>
</dbReference>
<dbReference type="EMBL" id="CP073344">
    <property type="protein sequence ID" value="UTW04362.1"/>
    <property type="molecule type" value="Genomic_DNA"/>
</dbReference>
<dbReference type="SUPFAM" id="SSF53850">
    <property type="entry name" value="Periplasmic binding protein-like II"/>
    <property type="match status" value="1"/>
</dbReference>
<organism evidence="6 7">
    <name type="scientific">Amphritea atlantica</name>
    <dbReference type="NCBI Taxonomy" id="355243"/>
    <lineage>
        <taxon>Bacteria</taxon>
        <taxon>Pseudomonadati</taxon>
        <taxon>Pseudomonadota</taxon>
        <taxon>Gammaproteobacteria</taxon>
        <taxon>Oceanospirillales</taxon>
        <taxon>Oceanospirillaceae</taxon>
        <taxon>Amphritea</taxon>
    </lineage>
</organism>
<dbReference type="InterPro" id="IPR037402">
    <property type="entry name" value="YidZ_PBP2"/>
</dbReference>
<sequence length="300" mass="33532">MKPLRQFDLNLLLLLEALLTECHVSRAAERMFLSQSAMSHALNRLRQQLDDPLLVRSGNGLKPTPRAIAMLPEIRQAIRMIEHSLSPPAPFDPSRSDRCFTIASTDFFEALTLPVLMQNLQTSAPGIRIQIEVIRKDGNLKQLENREIDLIAGLDTKQPVDPLLISRPWHSEPLACLIAQGNTQIEQQLSLATYCQLNHVVFSDLAGVPSDQIDQWLAEQQLQRTFIARTVNYMAGARIVAATDAIMTLPREMALLFAEMLPVRLISPPAGIPGIEMVTLHHPLYSNDPGLQWLLALLHP</sequence>
<dbReference type="Gene3D" id="3.40.190.10">
    <property type="entry name" value="Periplasmic binding protein-like II"/>
    <property type="match status" value="2"/>
</dbReference>
<evidence type="ECO:0000256" key="2">
    <source>
        <dbReference type="ARBA" id="ARBA00023015"/>
    </source>
</evidence>
<dbReference type="PANTHER" id="PTHR30118:SF15">
    <property type="entry name" value="TRANSCRIPTIONAL REGULATORY PROTEIN"/>
    <property type="match status" value="1"/>
</dbReference>
<dbReference type="Gene3D" id="1.10.10.10">
    <property type="entry name" value="Winged helix-like DNA-binding domain superfamily/Winged helix DNA-binding domain"/>
    <property type="match status" value="1"/>
</dbReference>